<reference evidence="9" key="1">
    <citation type="submission" date="2019-08" db="EMBL/GenBank/DDBJ databases">
        <title>The improved chromosome-level genome for the pearl oyster Pinctada fucata martensii using PacBio sequencing and Hi-C.</title>
        <authorList>
            <person name="Zheng Z."/>
        </authorList>
    </citation>
    <scope>NUCLEOTIDE SEQUENCE</scope>
    <source>
        <strain evidence="9">ZZ-2019</strain>
        <tissue evidence="9">Adductor muscle</tissue>
    </source>
</reference>
<comment type="subunit">
    <text evidence="3">Homotrimer.</text>
</comment>
<evidence type="ECO:0000256" key="3">
    <source>
        <dbReference type="ARBA" id="ARBA00011233"/>
    </source>
</evidence>
<dbReference type="GO" id="GO:0046872">
    <property type="term" value="F:metal ion binding"/>
    <property type="evidence" value="ECO:0007669"/>
    <property type="project" value="UniProtKB-KW"/>
</dbReference>
<keyword evidence="10" id="KW-1185">Reference proteome</keyword>
<keyword evidence="7" id="KW-1015">Disulfide bond</keyword>
<protein>
    <recommendedName>
        <fullName evidence="8">Fucolectin tachylectin-4 pentraxin-1 domain-containing protein</fullName>
    </recommendedName>
</protein>
<proteinExistence type="inferred from homology"/>
<evidence type="ECO:0000259" key="8">
    <source>
        <dbReference type="SMART" id="SM00607"/>
    </source>
</evidence>
<keyword evidence="5" id="KW-0430">Lectin</keyword>
<evidence type="ECO:0000313" key="10">
    <source>
        <dbReference type="Proteomes" id="UP001186944"/>
    </source>
</evidence>
<comment type="similarity">
    <text evidence="2">Belongs to the fucolectin family.</text>
</comment>
<gene>
    <name evidence="9" type="ORF">FSP39_020805</name>
</gene>
<organism evidence="9 10">
    <name type="scientific">Pinctada imbricata</name>
    <name type="common">Atlantic pearl-oyster</name>
    <name type="synonym">Pinctada martensii</name>
    <dbReference type="NCBI Taxonomy" id="66713"/>
    <lineage>
        <taxon>Eukaryota</taxon>
        <taxon>Metazoa</taxon>
        <taxon>Spiralia</taxon>
        <taxon>Lophotrochozoa</taxon>
        <taxon>Mollusca</taxon>
        <taxon>Bivalvia</taxon>
        <taxon>Autobranchia</taxon>
        <taxon>Pteriomorphia</taxon>
        <taxon>Pterioida</taxon>
        <taxon>Pterioidea</taxon>
        <taxon>Pteriidae</taxon>
        <taxon>Pinctada</taxon>
    </lineage>
</organism>
<evidence type="ECO:0000256" key="4">
    <source>
        <dbReference type="ARBA" id="ARBA00022723"/>
    </source>
</evidence>
<accession>A0AA88YXH0</accession>
<dbReference type="Proteomes" id="UP001186944">
    <property type="component" value="Unassembled WGS sequence"/>
</dbReference>
<dbReference type="GO" id="GO:0010185">
    <property type="term" value="P:regulation of cellular defense response"/>
    <property type="evidence" value="ECO:0007669"/>
    <property type="project" value="UniProtKB-ARBA"/>
</dbReference>
<evidence type="ECO:0000256" key="7">
    <source>
        <dbReference type="ARBA" id="ARBA00023157"/>
    </source>
</evidence>
<comment type="caution">
    <text evidence="9">The sequence shown here is derived from an EMBL/GenBank/DDBJ whole genome shotgun (WGS) entry which is preliminary data.</text>
</comment>
<dbReference type="InterPro" id="IPR051941">
    <property type="entry name" value="BG_Antigen-Binding_Lectin"/>
</dbReference>
<evidence type="ECO:0000256" key="5">
    <source>
        <dbReference type="ARBA" id="ARBA00022734"/>
    </source>
</evidence>
<dbReference type="GO" id="GO:0001868">
    <property type="term" value="P:regulation of complement activation, lectin pathway"/>
    <property type="evidence" value="ECO:0007669"/>
    <property type="project" value="UniProtKB-ARBA"/>
</dbReference>
<evidence type="ECO:0000256" key="6">
    <source>
        <dbReference type="ARBA" id="ARBA00022837"/>
    </source>
</evidence>
<dbReference type="AlphaFoldDB" id="A0AA88YXH0"/>
<dbReference type="GO" id="GO:0042806">
    <property type="term" value="F:fucose binding"/>
    <property type="evidence" value="ECO:0007669"/>
    <property type="project" value="UniProtKB-ARBA"/>
</dbReference>
<keyword evidence="4" id="KW-0479">Metal-binding</keyword>
<dbReference type="EMBL" id="VSWD01000001">
    <property type="protein sequence ID" value="KAK3109005.1"/>
    <property type="molecule type" value="Genomic_DNA"/>
</dbReference>
<dbReference type="PANTHER" id="PTHR45713">
    <property type="entry name" value="FTP DOMAIN-CONTAINING PROTEIN"/>
    <property type="match status" value="1"/>
</dbReference>
<dbReference type="SUPFAM" id="SSF49785">
    <property type="entry name" value="Galactose-binding domain-like"/>
    <property type="match status" value="1"/>
</dbReference>
<keyword evidence="6" id="KW-0106">Calcium</keyword>
<dbReference type="Gene3D" id="2.60.120.260">
    <property type="entry name" value="Galactose-binding domain-like"/>
    <property type="match status" value="1"/>
</dbReference>
<evidence type="ECO:0000256" key="1">
    <source>
        <dbReference type="ARBA" id="ARBA00002219"/>
    </source>
</evidence>
<feature type="domain" description="Fucolectin tachylectin-4 pentraxin-1" evidence="8">
    <location>
        <begin position="7"/>
        <end position="145"/>
    </location>
</feature>
<evidence type="ECO:0000256" key="2">
    <source>
        <dbReference type="ARBA" id="ARBA00010147"/>
    </source>
</evidence>
<comment type="function">
    <text evidence="1">Acts as a defensive agent. Recognizes blood group fucosylated oligosaccharides including A, B, H and Lewis B-type antigens. Does not recognize Lewis A antigen and has low affinity for monovalent haptens.</text>
</comment>
<dbReference type="SMART" id="SM00607">
    <property type="entry name" value="FTP"/>
    <property type="match status" value="1"/>
</dbReference>
<sequence length="146" mass="16247">MFHSGSLTNLALRKKTFQSSIYRNGSAHKAVDGNSDTNFSLGSCTHTRKSDTPYWYVDLGIERYIQHMEISNRGDCSSRLHDIEVTIASVKKDFNMLCNTFKGPGVASEIVVLNCPPQSRGRYVKIQIIEGSDNVLSLCEVKVMGL</sequence>
<dbReference type="InterPro" id="IPR006585">
    <property type="entry name" value="FTP1"/>
</dbReference>
<dbReference type="Pfam" id="PF22633">
    <property type="entry name" value="F5_F8_type_C_2"/>
    <property type="match status" value="1"/>
</dbReference>
<dbReference type="InterPro" id="IPR008979">
    <property type="entry name" value="Galactose-bd-like_sf"/>
</dbReference>
<name>A0AA88YXH0_PINIB</name>
<dbReference type="PANTHER" id="PTHR45713:SF6">
    <property type="entry name" value="F5_8 TYPE C DOMAIN-CONTAINING PROTEIN"/>
    <property type="match status" value="1"/>
</dbReference>
<evidence type="ECO:0000313" key="9">
    <source>
        <dbReference type="EMBL" id="KAK3109005.1"/>
    </source>
</evidence>